<evidence type="ECO:0000256" key="4">
    <source>
        <dbReference type="ARBA" id="ARBA00022884"/>
    </source>
</evidence>
<dbReference type="GO" id="GO:0015074">
    <property type="term" value="P:DNA integration"/>
    <property type="evidence" value="ECO:0007669"/>
    <property type="project" value="UniProtKB-KW"/>
</dbReference>
<dbReference type="InterPro" id="IPR001969">
    <property type="entry name" value="Aspartic_peptidase_AS"/>
</dbReference>
<keyword evidence="1" id="KW-0808">Transferase</keyword>
<name>A0A6L2KVN3_TANCI</name>
<dbReference type="InterPro" id="IPR021109">
    <property type="entry name" value="Peptidase_aspartic_dom_sf"/>
</dbReference>
<dbReference type="SUPFAM" id="SSF53098">
    <property type="entry name" value="Ribonuclease H-like"/>
    <property type="match status" value="1"/>
</dbReference>
<dbReference type="Pfam" id="PF08284">
    <property type="entry name" value="RVP_2"/>
    <property type="match status" value="1"/>
</dbReference>
<dbReference type="GO" id="GO:0003964">
    <property type="term" value="F:RNA-directed DNA polymerase activity"/>
    <property type="evidence" value="ECO:0007669"/>
    <property type="project" value="UniProtKB-KW"/>
</dbReference>
<organism evidence="8">
    <name type="scientific">Tanacetum cinerariifolium</name>
    <name type="common">Dalmatian daisy</name>
    <name type="synonym">Chrysanthemum cinerariifolium</name>
    <dbReference type="NCBI Taxonomy" id="118510"/>
    <lineage>
        <taxon>Eukaryota</taxon>
        <taxon>Viridiplantae</taxon>
        <taxon>Streptophyta</taxon>
        <taxon>Embryophyta</taxon>
        <taxon>Tracheophyta</taxon>
        <taxon>Spermatophyta</taxon>
        <taxon>Magnoliopsida</taxon>
        <taxon>eudicotyledons</taxon>
        <taxon>Gunneridae</taxon>
        <taxon>Pentapetalae</taxon>
        <taxon>asterids</taxon>
        <taxon>campanulids</taxon>
        <taxon>Asterales</taxon>
        <taxon>Asteraceae</taxon>
        <taxon>Asteroideae</taxon>
        <taxon>Anthemideae</taxon>
        <taxon>Anthemidinae</taxon>
        <taxon>Tanacetum</taxon>
    </lineage>
</organism>
<dbReference type="PROSITE" id="PS00141">
    <property type="entry name" value="ASP_PROTEASE"/>
    <property type="match status" value="1"/>
</dbReference>
<protein>
    <submittedName>
        <fullName evidence="8">Putative reverse transcriptase domain-containing protein</fullName>
    </submittedName>
</protein>
<dbReference type="SUPFAM" id="SSF50630">
    <property type="entry name" value="Acid proteases"/>
    <property type="match status" value="1"/>
</dbReference>
<dbReference type="GO" id="GO:0003723">
    <property type="term" value="F:RNA binding"/>
    <property type="evidence" value="ECO:0007669"/>
    <property type="project" value="UniProtKB-KW"/>
</dbReference>
<dbReference type="InterPro" id="IPR043502">
    <property type="entry name" value="DNA/RNA_pol_sf"/>
</dbReference>
<dbReference type="Gene3D" id="3.30.420.10">
    <property type="entry name" value="Ribonuclease H-like superfamily/Ribonuclease H"/>
    <property type="match status" value="1"/>
</dbReference>
<proteinExistence type="predicted"/>
<keyword evidence="4" id="KW-0694">RNA-binding</keyword>
<comment type="caution">
    <text evidence="8">The sequence shown here is derived from an EMBL/GenBank/DDBJ whole genome shotgun (WGS) entry which is preliminary data.</text>
</comment>
<keyword evidence="5" id="KW-0229">DNA integration</keyword>
<evidence type="ECO:0000256" key="6">
    <source>
        <dbReference type="ARBA" id="ARBA00022918"/>
    </source>
</evidence>
<sequence length="416" mass="47524">MLLACNIYRRHNTLTDVYIKQKIIQKQKWHIFEAYGKTLDANVVTGTFLLNSRYASILFDTGTDRSFVSTAFNSLIDIVLAALDHHYDVKLADGKIIRVNTIIRGCTLNFLNHPLNIDLMPVELGSFDVIIGMDCLVKYHVVIVCDEKIVCIPFVNEILIVRGDESNNGHGSRLNIISCTKTQKYLLKGCHVFLAHVIAKKAEDKSEEKRLEDVPIVRDFPEKKVKLDWGDKQEAAFQFFKEKLCSAPILGLPEGAENFIVYYDASHKGLGKANVVADALSRKERIKPLHVRALVMTIGLDLPKQILEAQTEAIKPENLEAEDVGDRLTKSTHFLPMRENDPIDKLTRLYMKEIVTRHGIPVSIICDHDGRFTSQFWRSLQKALVEIMDREVKRLKQSRFPIIKVRWNSRRGPEFT</sequence>
<dbReference type="Gene3D" id="2.40.70.10">
    <property type="entry name" value="Acid Proteases"/>
    <property type="match status" value="1"/>
</dbReference>
<dbReference type="AlphaFoldDB" id="A0A6L2KVN3"/>
<dbReference type="GO" id="GO:0004190">
    <property type="term" value="F:aspartic-type endopeptidase activity"/>
    <property type="evidence" value="ECO:0007669"/>
    <property type="project" value="InterPro"/>
</dbReference>
<dbReference type="InterPro" id="IPR041577">
    <property type="entry name" value="RT_RNaseH_2"/>
</dbReference>
<keyword evidence="3" id="KW-0460">Magnesium</keyword>
<reference evidence="8" key="1">
    <citation type="journal article" date="2019" name="Sci. Rep.">
        <title>Draft genome of Tanacetum cinerariifolium, the natural source of mosquito coil.</title>
        <authorList>
            <person name="Yamashiro T."/>
            <person name="Shiraishi A."/>
            <person name="Satake H."/>
            <person name="Nakayama K."/>
        </authorList>
    </citation>
    <scope>NUCLEOTIDE SEQUENCE</scope>
</reference>
<gene>
    <name evidence="8" type="ORF">Tci_025659</name>
</gene>
<evidence type="ECO:0000259" key="7">
    <source>
        <dbReference type="Pfam" id="PF17919"/>
    </source>
</evidence>
<dbReference type="InterPro" id="IPR036397">
    <property type="entry name" value="RNaseH_sf"/>
</dbReference>
<evidence type="ECO:0000313" key="8">
    <source>
        <dbReference type="EMBL" id="GEU53681.1"/>
    </source>
</evidence>
<dbReference type="GO" id="GO:0006508">
    <property type="term" value="P:proteolysis"/>
    <property type="evidence" value="ECO:0007669"/>
    <property type="project" value="InterPro"/>
</dbReference>
<evidence type="ECO:0000256" key="1">
    <source>
        <dbReference type="ARBA" id="ARBA00022679"/>
    </source>
</evidence>
<evidence type="ECO:0000256" key="5">
    <source>
        <dbReference type="ARBA" id="ARBA00022908"/>
    </source>
</evidence>
<dbReference type="PANTHER" id="PTHR34072">
    <property type="entry name" value="ENZYMATIC POLYPROTEIN-RELATED"/>
    <property type="match status" value="1"/>
</dbReference>
<accession>A0A6L2KVN3</accession>
<evidence type="ECO:0000256" key="3">
    <source>
        <dbReference type="ARBA" id="ARBA00022842"/>
    </source>
</evidence>
<dbReference type="CDD" id="cd00303">
    <property type="entry name" value="retropepsin_like"/>
    <property type="match status" value="1"/>
</dbReference>
<dbReference type="PANTHER" id="PTHR34072:SF52">
    <property type="entry name" value="RIBONUCLEASE H"/>
    <property type="match status" value="1"/>
</dbReference>
<evidence type="ECO:0000256" key="2">
    <source>
        <dbReference type="ARBA" id="ARBA00022695"/>
    </source>
</evidence>
<keyword evidence="2" id="KW-0548">Nucleotidyltransferase</keyword>
<feature type="domain" description="Reverse transcriptase/retrotransposon-derived protein RNase H-like" evidence="7">
    <location>
        <begin position="229"/>
        <end position="272"/>
    </location>
</feature>
<dbReference type="InterPro" id="IPR012337">
    <property type="entry name" value="RNaseH-like_sf"/>
</dbReference>
<dbReference type="EMBL" id="BKCJ010003211">
    <property type="protein sequence ID" value="GEU53681.1"/>
    <property type="molecule type" value="Genomic_DNA"/>
</dbReference>
<keyword evidence="6 8" id="KW-0695">RNA-directed DNA polymerase</keyword>
<dbReference type="SUPFAM" id="SSF56672">
    <property type="entry name" value="DNA/RNA polymerases"/>
    <property type="match status" value="1"/>
</dbReference>
<dbReference type="Pfam" id="PF17919">
    <property type="entry name" value="RT_RNaseH_2"/>
    <property type="match status" value="1"/>
</dbReference>